<keyword evidence="2" id="KW-1185">Reference proteome</keyword>
<dbReference type="InterPro" id="IPR011990">
    <property type="entry name" value="TPR-like_helical_dom_sf"/>
</dbReference>
<dbReference type="Gene3D" id="1.25.40.10">
    <property type="entry name" value="Tetratricopeptide repeat domain"/>
    <property type="match status" value="1"/>
</dbReference>
<dbReference type="RefSeq" id="WP_101830394.1">
    <property type="nucleotide sequence ID" value="NZ_FZMO01000043.1"/>
</dbReference>
<accession>A0A2I2KL28</accession>
<dbReference type="EMBL" id="FZMO01000043">
    <property type="protein sequence ID" value="SNQ46354.1"/>
    <property type="molecule type" value="Genomic_DNA"/>
</dbReference>
<evidence type="ECO:0000313" key="2">
    <source>
        <dbReference type="Proteomes" id="UP000234331"/>
    </source>
</evidence>
<dbReference type="OrthoDB" id="3469309at2"/>
<protein>
    <submittedName>
        <fullName evidence="1">Uncharacterized protein</fullName>
    </submittedName>
</protein>
<reference evidence="1 2" key="1">
    <citation type="submission" date="2017-06" db="EMBL/GenBank/DDBJ databases">
        <authorList>
            <person name="Kim H.J."/>
            <person name="Triplett B.A."/>
        </authorList>
    </citation>
    <scope>NUCLEOTIDE SEQUENCE [LARGE SCALE GENOMIC DNA]</scope>
    <source>
        <strain evidence="1">FRACA_ARgP5</strain>
    </source>
</reference>
<dbReference type="AlphaFoldDB" id="A0A2I2KL28"/>
<sequence>MPSDAVIDPRHREARYVEERLRARLLALQHHAVERAAGRGDLDAGRIRDLEDLLADASAQLTASEEAPRIAFRIRCALEERRDARRTVDESARAWLALHDHGVRAFGPTDDAVTRAHSFAIRYTRLRGGPAELDDGVSRYERQLQERRSRFGLHDQRTHITRTNLAVALRDRGSPDDFARARRILTEEIHDRTADFGPDDPVTWSALVIMAQTMLCQAESPPTGAVVRQALCEKALDILQPILRARQRRFGPSEVTLQATLVAAHAELLLSRVEPAAVRIRYVQAVADRTRIRLTPGWADCLLARALPPNDPRALASARAALAARRDYYPPHARQVRDAEQLVVRLASRRPSP</sequence>
<evidence type="ECO:0000313" key="1">
    <source>
        <dbReference type="EMBL" id="SNQ46354.1"/>
    </source>
</evidence>
<dbReference type="Proteomes" id="UP000234331">
    <property type="component" value="Unassembled WGS sequence"/>
</dbReference>
<gene>
    <name evidence="1" type="ORF">FRACA_1370013</name>
</gene>
<name>A0A2I2KL28_9ACTN</name>
<organism evidence="1 2">
    <name type="scientific">Frankia canadensis</name>
    <dbReference type="NCBI Taxonomy" id="1836972"/>
    <lineage>
        <taxon>Bacteria</taxon>
        <taxon>Bacillati</taxon>
        <taxon>Actinomycetota</taxon>
        <taxon>Actinomycetes</taxon>
        <taxon>Frankiales</taxon>
        <taxon>Frankiaceae</taxon>
        <taxon>Frankia</taxon>
    </lineage>
</organism>
<proteinExistence type="predicted"/>